<dbReference type="InterPro" id="IPR036249">
    <property type="entry name" value="Thioredoxin-like_sf"/>
</dbReference>
<dbReference type="InterPro" id="IPR004045">
    <property type="entry name" value="Glutathione_S-Trfase_N"/>
</dbReference>
<evidence type="ECO:0000256" key="2">
    <source>
        <dbReference type="ARBA" id="ARBA00022490"/>
    </source>
</evidence>
<evidence type="ECO:0000313" key="5">
    <source>
        <dbReference type="EMBL" id="OMJ85803.1"/>
    </source>
</evidence>
<evidence type="ECO:0000256" key="1">
    <source>
        <dbReference type="ARBA" id="ARBA00004496"/>
    </source>
</evidence>
<gene>
    <name evidence="5" type="ORF">SteCoe_12796</name>
</gene>
<dbReference type="InterPro" id="IPR010987">
    <property type="entry name" value="Glutathione-S-Trfase_C-like"/>
</dbReference>
<dbReference type="PROSITE" id="PS50404">
    <property type="entry name" value="GST_NTER"/>
    <property type="match status" value="1"/>
</dbReference>
<accession>A0A1R2C9X5</accession>
<dbReference type="Gene3D" id="3.40.30.10">
    <property type="entry name" value="Glutaredoxin"/>
    <property type="match status" value="1"/>
</dbReference>
<dbReference type="AlphaFoldDB" id="A0A1R2C9X5"/>
<feature type="domain" description="GST N-terminal" evidence="3">
    <location>
        <begin position="2"/>
        <end position="83"/>
    </location>
</feature>
<feature type="domain" description="GST C-terminal" evidence="4">
    <location>
        <begin position="89"/>
        <end position="219"/>
    </location>
</feature>
<dbReference type="PANTHER" id="PTHR43917:SF8">
    <property type="entry name" value="GH16740P-RELATED"/>
    <property type="match status" value="1"/>
</dbReference>
<organism evidence="5 6">
    <name type="scientific">Stentor coeruleus</name>
    <dbReference type="NCBI Taxonomy" id="5963"/>
    <lineage>
        <taxon>Eukaryota</taxon>
        <taxon>Sar</taxon>
        <taxon>Alveolata</taxon>
        <taxon>Ciliophora</taxon>
        <taxon>Postciliodesmatophora</taxon>
        <taxon>Heterotrichea</taxon>
        <taxon>Heterotrichida</taxon>
        <taxon>Stentoridae</taxon>
        <taxon>Stentor</taxon>
    </lineage>
</organism>
<dbReference type="PROSITE" id="PS50405">
    <property type="entry name" value="GST_CTER"/>
    <property type="match status" value="1"/>
</dbReference>
<dbReference type="SUPFAM" id="SSF52833">
    <property type="entry name" value="Thioredoxin-like"/>
    <property type="match status" value="1"/>
</dbReference>
<dbReference type="SFLD" id="SFLDG00358">
    <property type="entry name" value="Main_(cytGST)"/>
    <property type="match status" value="1"/>
</dbReference>
<dbReference type="GO" id="GO:0005737">
    <property type="term" value="C:cytoplasm"/>
    <property type="evidence" value="ECO:0007669"/>
    <property type="project" value="UniProtKB-SubCell"/>
</dbReference>
<comment type="subcellular location">
    <subcellularLocation>
        <location evidence="1">Cytoplasm</location>
    </subcellularLocation>
</comment>
<dbReference type="Pfam" id="PF13409">
    <property type="entry name" value="GST_N_2"/>
    <property type="match status" value="1"/>
</dbReference>
<dbReference type="InterPro" id="IPR051369">
    <property type="entry name" value="GST_Theta"/>
</dbReference>
<proteinExistence type="predicted"/>
<dbReference type="Gene3D" id="1.20.1050.10">
    <property type="match status" value="1"/>
</dbReference>
<name>A0A1R2C9X5_9CILI</name>
<keyword evidence="2" id="KW-0963">Cytoplasm</keyword>
<comment type="caution">
    <text evidence="5">The sequence shown here is derived from an EMBL/GenBank/DDBJ whole genome shotgun (WGS) entry which is preliminary data.</text>
</comment>
<keyword evidence="6" id="KW-1185">Reference proteome</keyword>
<sequence>MSDPIIYADIISQPARAVLSYCEILGLKYTLREIRLFRGEHLTEDYKKISATQTIPSMVHGNLTLYESHAIMSYLSDLSPIGKNWYPEDRVQRALVDCYLHWHHFHIRLGCGIYLFNQFVAPVLYGKSSDEITKMTSDAREDAFIMIEGILGQGLYVARTQNPTIADISCYAEVVSLSQINFDFTKYPNIKTWMNKIGEIDGVKKIHQRFFKLTFKPKL</sequence>
<evidence type="ECO:0000259" key="3">
    <source>
        <dbReference type="PROSITE" id="PS50404"/>
    </source>
</evidence>
<evidence type="ECO:0000259" key="4">
    <source>
        <dbReference type="PROSITE" id="PS50405"/>
    </source>
</evidence>
<dbReference type="PANTHER" id="PTHR43917">
    <property type="match status" value="1"/>
</dbReference>
<dbReference type="InterPro" id="IPR040079">
    <property type="entry name" value="Glutathione_S-Trfase"/>
</dbReference>
<protein>
    <submittedName>
        <fullName evidence="5">Uncharacterized protein</fullName>
    </submittedName>
</protein>
<evidence type="ECO:0000313" key="6">
    <source>
        <dbReference type="Proteomes" id="UP000187209"/>
    </source>
</evidence>
<dbReference type="Proteomes" id="UP000187209">
    <property type="component" value="Unassembled WGS sequence"/>
</dbReference>
<dbReference type="SFLD" id="SFLDS00019">
    <property type="entry name" value="Glutathione_Transferase_(cytos"/>
    <property type="match status" value="1"/>
</dbReference>
<reference evidence="5 6" key="1">
    <citation type="submission" date="2016-11" db="EMBL/GenBank/DDBJ databases">
        <title>The macronuclear genome of Stentor coeruleus: a giant cell with tiny introns.</title>
        <authorList>
            <person name="Slabodnick M."/>
            <person name="Ruby J.G."/>
            <person name="Reiff S.B."/>
            <person name="Swart E.C."/>
            <person name="Gosai S."/>
            <person name="Prabakaran S."/>
            <person name="Witkowska E."/>
            <person name="Larue G.E."/>
            <person name="Fisher S."/>
            <person name="Freeman R.M."/>
            <person name="Gunawardena J."/>
            <person name="Chu W."/>
            <person name="Stover N.A."/>
            <person name="Gregory B.D."/>
            <person name="Nowacki M."/>
            <person name="Derisi J."/>
            <person name="Roy S.W."/>
            <person name="Marshall W.F."/>
            <person name="Sood P."/>
        </authorList>
    </citation>
    <scope>NUCLEOTIDE SEQUENCE [LARGE SCALE GENOMIC DNA]</scope>
    <source>
        <strain evidence="5">WM001</strain>
    </source>
</reference>
<dbReference type="OrthoDB" id="288530at2759"/>
<dbReference type="InterPro" id="IPR036282">
    <property type="entry name" value="Glutathione-S-Trfase_C_sf"/>
</dbReference>
<dbReference type="SUPFAM" id="SSF47616">
    <property type="entry name" value="GST C-terminal domain-like"/>
    <property type="match status" value="1"/>
</dbReference>
<dbReference type="EMBL" id="MPUH01000225">
    <property type="protein sequence ID" value="OMJ85803.1"/>
    <property type="molecule type" value="Genomic_DNA"/>
</dbReference>